<dbReference type="GO" id="GO:0015078">
    <property type="term" value="F:proton transmembrane transporter activity"/>
    <property type="evidence" value="ECO:0007669"/>
    <property type="project" value="InterPro"/>
</dbReference>
<dbReference type="RefSeq" id="XP_027204886.1">
    <property type="nucleotide sequence ID" value="XM_027349085.1"/>
</dbReference>
<comment type="similarity">
    <text evidence="2">Belongs to the ATPase g subunit family.</text>
</comment>
<comment type="subcellular location">
    <subcellularLocation>
        <location evidence="1">Mitochondrion membrane</location>
    </subcellularLocation>
</comment>
<evidence type="ECO:0000256" key="6">
    <source>
        <dbReference type="ARBA" id="ARBA00023065"/>
    </source>
</evidence>
<evidence type="ECO:0000256" key="5">
    <source>
        <dbReference type="ARBA" id="ARBA00022781"/>
    </source>
</evidence>
<evidence type="ECO:0000256" key="3">
    <source>
        <dbReference type="ARBA" id="ARBA00022448"/>
    </source>
</evidence>
<dbReference type="OMA" id="KSGAWKN"/>
<dbReference type="OrthoDB" id="437at2759"/>
<keyword evidence="7" id="KW-0496">Mitochondrion</keyword>
<keyword evidence="3" id="KW-0813">Transport</keyword>
<dbReference type="GO" id="GO:0015986">
    <property type="term" value="P:proton motive force-driven ATP synthesis"/>
    <property type="evidence" value="ECO:0007669"/>
    <property type="project" value="InterPro"/>
</dbReference>
<organism evidence="10 11">
    <name type="scientific">Dermatophagoides pteronyssinus</name>
    <name type="common">European house dust mite</name>
    <dbReference type="NCBI Taxonomy" id="6956"/>
    <lineage>
        <taxon>Eukaryota</taxon>
        <taxon>Metazoa</taxon>
        <taxon>Ecdysozoa</taxon>
        <taxon>Arthropoda</taxon>
        <taxon>Chelicerata</taxon>
        <taxon>Arachnida</taxon>
        <taxon>Acari</taxon>
        <taxon>Acariformes</taxon>
        <taxon>Sarcoptiformes</taxon>
        <taxon>Astigmata</taxon>
        <taxon>Psoroptidia</taxon>
        <taxon>Analgoidea</taxon>
        <taxon>Pyroglyphidae</taxon>
        <taxon>Dermatophagoidinae</taxon>
        <taxon>Dermatophagoides</taxon>
    </lineage>
</organism>
<evidence type="ECO:0000313" key="10">
    <source>
        <dbReference type="Proteomes" id="UP000515146"/>
    </source>
</evidence>
<keyword evidence="4" id="KW-0138">CF(0)</keyword>
<evidence type="ECO:0000256" key="7">
    <source>
        <dbReference type="ARBA" id="ARBA00023128"/>
    </source>
</evidence>
<dbReference type="InterPro" id="IPR006808">
    <property type="entry name" value="ATP_synth_F0_gsu_mt"/>
</dbReference>
<keyword evidence="10" id="KW-1185">Reference proteome</keyword>
<evidence type="ECO:0000313" key="11">
    <source>
        <dbReference type="RefSeq" id="XP_027204886.1"/>
    </source>
</evidence>
<dbReference type="PANTHER" id="PTHR12386">
    <property type="entry name" value="ATP SYNTHASE SUBUNIT"/>
    <property type="match status" value="1"/>
</dbReference>
<dbReference type="Pfam" id="PF04718">
    <property type="entry name" value="ATP-synt_G"/>
    <property type="match status" value="1"/>
</dbReference>
<evidence type="ECO:0000256" key="8">
    <source>
        <dbReference type="ARBA" id="ARBA00023136"/>
    </source>
</evidence>
<sequence>MSKLAAKIPVLMAAAKPKLREFNRFAKTELYPPTPADIPAIVKGFSNLVSGTMSMRWTRLPVKEAWLNTLIGIEVMCWFFVGEVIGKRNLIGYNV</sequence>
<keyword evidence="6" id="KW-0406">Ion transport</keyword>
<name>A0A6P6YJF6_DERPT</name>
<proteinExistence type="inferred from homology"/>
<protein>
    <submittedName>
        <fullName evidence="11">ATP synthase subunit g, mitochondrial-like</fullName>
    </submittedName>
</protein>
<accession>A0A6P6YJF6</accession>
<dbReference type="FunCoup" id="A0A6P6YJF6">
    <property type="interactions" value="320"/>
</dbReference>
<dbReference type="KEGG" id="dpte:113798530"/>
<keyword evidence="8" id="KW-0472">Membrane</keyword>
<gene>
    <name evidence="11" type="primary">LOC113798530</name>
</gene>
<keyword evidence="5" id="KW-0375">Hydrogen ion transport</keyword>
<dbReference type="AlphaFoldDB" id="A0A6P6YJF6"/>
<dbReference type="InParanoid" id="A0A6P6YJF6"/>
<evidence type="ECO:0000256" key="1">
    <source>
        <dbReference type="ARBA" id="ARBA00004325"/>
    </source>
</evidence>
<dbReference type="GO" id="GO:0031966">
    <property type="term" value="C:mitochondrial membrane"/>
    <property type="evidence" value="ECO:0007669"/>
    <property type="project" value="UniProtKB-SubCell"/>
</dbReference>
<dbReference type="GO" id="GO:0045259">
    <property type="term" value="C:proton-transporting ATP synthase complex"/>
    <property type="evidence" value="ECO:0007669"/>
    <property type="project" value="UniProtKB-KW"/>
</dbReference>
<reference evidence="11" key="1">
    <citation type="submission" date="2025-08" db="UniProtKB">
        <authorList>
            <consortium name="RefSeq"/>
        </authorList>
    </citation>
    <scope>IDENTIFICATION</scope>
    <source>
        <strain evidence="11">Airmid</strain>
    </source>
</reference>
<evidence type="ECO:0000256" key="4">
    <source>
        <dbReference type="ARBA" id="ARBA00022547"/>
    </source>
</evidence>
<dbReference type="Proteomes" id="UP000515146">
    <property type="component" value="Unplaced"/>
</dbReference>
<evidence type="ECO:0000256" key="9">
    <source>
        <dbReference type="ARBA" id="ARBA00023310"/>
    </source>
</evidence>
<evidence type="ECO:0000256" key="2">
    <source>
        <dbReference type="ARBA" id="ARBA00005699"/>
    </source>
</evidence>
<keyword evidence="9" id="KW-0066">ATP synthesis</keyword>